<organism evidence="1 2">
    <name type="scientific">Trifolium medium</name>
    <dbReference type="NCBI Taxonomy" id="97028"/>
    <lineage>
        <taxon>Eukaryota</taxon>
        <taxon>Viridiplantae</taxon>
        <taxon>Streptophyta</taxon>
        <taxon>Embryophyta</taxon>
        <taxon>Tracheophyta</taxon>
        <taxon>Spermatophyta</taxon>
        <taxon>Magnoliopsida</taxon>
        <taxon>eudicotyledons</taxon>
        <taxon>Gunneridae</taxon>
        <taxon>Pentapetalae</taxon>
        <taxon>rosids</taxon>
        <taxon>fabids</taxon>
        <taxon>Fabales</taxon>
        <taxon>Fabaceae</taxon>
        <taxon>Papilionoideae</taxon>
        <taxon>50 kb inversion clade</taxon>
        <taxon>NPAAA clade</taxon>
        <taxon>Hologalegina</taxon>
        <taxon>IRL clade</taxon>
        <taxon>Trifolieae</taxon>
        <taxon>Trifolium</taxon>
    </lineage>
</organism>
<dbReference type="AlphaFoldDB" id="A0A392W2L4"/>
<feature type="non-terminal residue" evidence="1">
    <location>
        <position position="1"/>
    </location>
</feature>
<evidence type="ECO:0000313" key="1">
    <source>
        <dbReference type="EMBL" id="MCI92910.1"/>
    </source>
</evidence>
<reference evidence="1 2" key="1">
    <citation type="journal article" date="2018" name="Front. Plant Sci.">
        <title>Red Clover (Trifolium pratense) and Zigzag Clover (T. medium) - A Picture of Genomic Similarities and Differences.</title>
        <authorList>
            <person name="Dluhosova J."/>
            <person name="Istvanek J."/>
            <person name="Nedelnik J."/>
            <person name="Repkova J."/>
        </authorList>
    </citation>
    <scope>NUCLEOTIDE SEQUENCE [LARGE SCALE GENOMIC DNA]</scope>
    <source>
        <strain evidence="2">cv. 10/8</strain>
        <tissue evidence="1">Leaf</tissue>
    </source>
</reference>
<dbReference type="Proteomes" id="UP000265520">
    <property type="component" value="Unassembled WGS sequence"/>
</dbReference>
<sequence length="61" mass="7565">RVDRLVRSLSRKEYSIWRMIGQLVSELNETLEVEKELSAKCYFWTFGDKKVNRWRRVEHEY</sequence>
<accession>A0A392W2L4</accession>
<evidence type="ECO:0000313" key="2">
    <source>
        <dbReference type="Proteomes" id="UP000265520"/>
    </source>
</evidence>
<protein>
    <submittedName>
        <fullName evidence="1">Uncharacterized protein</fullName>
    </submittedName>
</protein>
<proteinExistence type="predicted"/>
<comment type="caution">
    <text evidence="1">The sequence shown here is derived from an EMBL/GenBank/DDBJ whole genome shotgun (WGS) entry which is preliminary data.</text>
</comment>
<dbReference type="EMBL" id="LXQA011314434">
    <property type="protein sequence ID" value="MCI92910.1"/>
    <property type="molecule type" value="Genomic_DNA"/>
</dbReference>
<keyword evidence="2" id="KW-1185">Reference proteome</keyword>
<name>A0A392W2L4_9FABA</name>